<comment type="caution">
    <text evidence="3">The sequence shown here is derived from an EMBL/GenBank/DDBJ whole genome shotgun (WGS) entry which is preliminary data.</text>
</comment>
<feature type="compositionally biased region" description="Low complexity" evidence="2">
    <location>
        <begin position="62"/>
        <end position="74"/>
    </location>
</feature>
<feature type="compositionally biased region" description="Polar residues" evidence="2">
    <location>
        <begin position="21"/>
        <end position="48"/>
    </location>
</feature>
<keyword evidence="1" id="KW-0175">Coiled coil</keyword>
<reference evidence="3" key="1">
    <citation type="submission" date="2023-06" db="EMBL/GenBank/DDBJ databases">
        <title>Genome-scale phylogeny and comparative genomics of the fungal order Sordariales.</title>
        <authorList>
            <consortium name="Lawrence Berkeley National Laboratory"/>
            <person name="Hensen N."/>
            <person name="Bonometti L."/>
            <person name="Westerberg I."/>
            <person name="Brannstrom I.O."/>
            <person name="Guillou S."/>
            <person name="Cros-Aarteil S."/>
            <person name="Calhoun S."/>
            <person name="Haridas S."/>
            <person name="Kuo A."/>
            <person name="Mondo S."/>
            <person name="Pangilinan J."/>
            <person name="Riley R."/>
            <person name="Labutti K."/>
            <person name="Andreopoulos B."/>
            <person name="Lipzen A."/>
            <person name="Chen C."/>
            <person name="Yanf M."/>
            <person name="Daum C."/>
            <person name="Ng V."/>
            <person name="Clum A."/>
            <person name="Steindorff A."/>
            <person name="Ohm R."/>
            <person name="Martin F."/>
            <person name="Silar P."/>
            <person name="Natvig D."/>
            <person name="Lalanne C."/>
            <person name="Gautier V."/>
            <person name="Ament-Velasquez S.L."/>
            <person name="Kruys A."/>
            <person name="Hutchinson M.I."/>
            <person name="Powell A.J."/>
            <person name="Barry K."/>
            <person name="Miller A.N."/>
            <person name="Grigoriev I.V."/>
            <person name="Debuchy R."/>
            <person name="Gladieux P."/>
            <person name="Thoren M.H."/>
            <person name="Johannesson H."/>
        </authorList>
    </citation>
    <scope>NUCLEOTIDE SEQUENCE</scope>
    <source>
        <strain evidence="3">CBS 307.81</strain>
    </source>
</reference>
<name>A0AA39ZKE7_9PEZI</name>
<dbReference type="Proteomes" id="UP001174997">
    <property type="component" value="Unassembled WGS sequence"/>
</dbReference>
<evidence type="ECO:0000256" key="1">
    <source>
        <dbReference type="SAM" id="Coils"/>
    </source>
</evidence>
<accession>A0AA39ZKE7</accession>
<dbReference type="AlphaFoldDB" id="A0AA39ZKE7"/>
<evidence type="ECO:0000313" key="4">
    <source>
        <dbReference type="Proteomes" id="UP001174997"/>
    </source>
</evidence>
<organism evidence="3 4">
    <name type="scientific">Cercophora samala</name>
    <dbReference type="NCBI Taxonomy" id="330535"/>
    <lineage>
        <taxon>Eukaryota</taxon>
        <taxon>Fungi</taxon>
        <taxon>Dikarya</taxon>
        <taxon>Ascomycota</taxon>
        <taxon>Pezizomycotina</taxon>
        <taxon>Sordariomycetes</taxon>
        <taxon>Sordariomycetidae</taxon>
        <taxon>Sordariales</taxon>
        <taxon>Lasiosphaeriaceae</taxon>
        <taxon>Cercophora</taxon>
    </lineage>
</organism>
<dbReference type="EMBL" id="JAULSY010000012">
    <property type="protein sequence ID" value="KAK0672568.1"/>
    <property type="molecule type" value="Genomic_DNA"/>
</dbReference>
<gene>
    <name evidence="3" type="ORF">QBC41DRAFT_343719</name>
</gene>
<sequence>MSNQRFSKKRVVEVEDVSDANTAFSPSPTVGMTTTLPFRPSPSMSTLLADSARPAPSNIGNASTSTPLSHTPSSLPTPAPPAIPATPVSVAITPPTDKVVEMVRDMTNYKARVPKQLLDAVGRVEKVADNASQVVHASAMADDAAMKELLMVTAVGMTGKLLDKMRIDNAGRDKDIYEAQTDIQVLEEELHQGMGAELNESLVENRQAIAEHGEAIEEHGEALEEHGETLEEHDGRILNLQAELESLRSEVEVLKAKQEQREREMEQLRNLVQSLVHNAAQQGGINVGF</sequence>
<proteinExistence type="predicted"/>
<evidence type="ECO:0000256" key="2">
    <source>
        <dbReference type="SAM" id="MobiDB-lite"/>
    </source>
</evidence>
<feature type="coiled-coil region" evidence="1">
    <location>
        <begin position="223"/>
        <end position="278"/>
    </location>
</feature>
<feature type="compositionally biased region" description="Pro residues" evidence="2">
    <location>
        <begin position="75"/>
        <end position="84"/>
    </location>
</feature>
<protein>
    <submittedName>
        <fullName evidence="3">Uncharacterized protein</fullName>
    </submittedName>
</protein>
<keyword evidence="4" id="KW-1185">Reference proteome</keyword>
<evidence type="ECO:0000313" key="3">
    <source>
        <dbReference type="EMBL" id="KAK0672568.1"/>
    </source>
</evidence>
<feature type="region of interest" description="Disordered" evidence="2">
    <location>
        <begin position="21"/>
        <end position="88"/>
    </location>
</feature>